<organism evidence="1 2">
    <name type="scientific">Tagetes erecta</name>
    <name type="common">African marigold</name>
    <dbReference type="NCBI Taxonomy" id="13708"/>
    <lineage>
        <taxon>Eukaryota</taxon>
        <taxon>Viridiplantae</taxon>
        <taxon>Streptophyta</taxon>
        <taxon>Embryophyta</taxon>
        <taxon>Tracheophyta</taxon>
        <taxon>Spermatophyta</taxon>
        <taxon>Magnoliopsida</taxon>
        <taxon>eudicotyledons</taxon>
        <taxon>Gunneridae</taxon>
        <taxon>Pentapetalae</taxon>
        <taxon>asterids</taxon>
        <taxon>campanulids</taxon>
        <taxon>Asterales</taxon>
        <taxon>Asteraceae</taxon>
        <taxon>Asteroideae</taxon>
        <taxon>Heliantheae alliance</taxon>
        <taxon>Tageteae</taxon>
        <taxon>Tagetes</taxon>
    </lineage>
</organism>
<dbReference type="Proteomes" id="UP001229421">
    <property type="component" value="Unassembled WGS sequence"/>
</dbReference>
<dbReference type="AlphaFoldDB" id="A0AAD8KLB6"/>
<accession>A0AAD8KLB6</accession>
<evidence type="ECO:0000313" key="1">
    <source>
        <dbReference type="EMBL" id="KAK1421690.1"/>
    </source>
</evidence>
<dbReference type="EMBL" id="JAUHHV010000006">
    <property type="protein sequence ID" value="KAK1421690.1"/>
    <property type="molecule type" value="Genomic_DNA"/>
</dbReference>
<keyword evidence="2" id="KW-1185">Reference proteome</keyword>
<dbReference type="PANTHER" id="PTHR33018">
    <property type="entry name" value="OS10G0338966 PROTEIN-RELATED"/>
    <property type="match status" value="1"/>
</dbReference>
<comment type="caution">
    <text evidence="1">The sequence shown here is derived from an EMBL/GenBank/DDBJ whole genome shotgun (WGS) entry which is preliminary data.</text>
</comment>
<reference evidence="1" key="1">
    <citation type="journal article" date="2023" name="bioRxiv">
        <title>Improved chromosome-level genome assembly for marigold (Tagetes erecta).</title>
        <authorList>
            <person name="Jiang F."/>
            <person name="Yuan L."/>
            <person name="Wang S."/>
            <person name="Wang H."/>
            <person name="Xu D."/>
            <person name="Wang A."/>
            <person name="Fan W."/>
        </authorList>
    </citation>
    <scope>NUCLEOTIDE SEQUENCE</scope>
    <source>
        <strain evidence="1">WSJ</strain>
        <tissue evidence="1">Leaf</tissue>
    </source>
</reference>
<name>A0AAD8KLB6_TARER</name>
<evidence type="ECO:0000313" key="2">
    <source>
        <dbReference type="Proteomes" id="UP001229421"/>
    </source>
</evidence>
<gene>
    <name evidence="1" type="ORF">QVD17_24231</name>
</gene>
<dbReference type="PANTHER" id="PTHR33018:SF35">
    <property type="entry name" value="ULP1 PROTEASE FAMILY CATALYTIC DOMAIN, PAPAIN-LIKE CYSTEINE PEPTIDASE SUPERFAMILY"/>
    <property type="match status" value="1"/>
</dbReference>
<protein>
    <submittedName>
        <fullName evidence="1">Uncharacterized protein</fullName>
    </submittedName>
</protein>
<proteinExistence type="predicted"/>
<sequence>MSNKKTRGAAKCKEKSLKPDDFTIEFNANGIAIGENAAKFMSWIGVECRKKIPYNKLANQVGSKLYDEIWEYAKEISQKATASAKKNVDHAHVGRCGFAGLEPKVTERWNQLVISYPHLALIEDDRSKLYTVSRSVLNRVTNLYEIGPDKQSEGELKGTLKDLCRQQPKDWECGYCVMMAMYDFVIHNSERMLVNKLTMVRQRQIDEFVERTLEVFISSFGVNKDQEDG</sequence>